<dbReference type="Proteomes" id="UP001162060">
    <property type="component" value="Unassembled WGS sequence"/>
</dbReference>
<evidence type="ECO:0000313" key="3">
    <source>
        <dbReference type="Proteomes" id="UP001162060"/>
    </source>
</evidence>
<reference evidence="2" key="1">
    <citation type="submission" date="2024-01" db="EMBL/GenBank/DDBJ databases">
        <authorList>
            <person name="Webb A."/>
        </authorList>
    </citation>
    <scope>NUCLEOTIDE SEQUENCE</scope>
    <source>
        <strain evidence="2">Pm1</strain>
    </source>
</reference>
<protein>
    <recommendedName>
        <fullName evidence="1">Retrotransposon gag domain-containing protein</fullName>
    </recommendedName>
</protein>
<feature type="domain" description="Retrotransposon gag" evidence="1">
    <location>
        <begin position="2"/>
        <end position="89"/>
    </location>
</feature>
<evidence type="ECO:0000259" key="1">
    <source>
        <dbReference type="Pfam" id="PF03732"/>
    </source>
</evidence>
<organism evidence="2 3">
    <name type="scientific">Peronospora matthiolae</name>
    <dbReference type="NCBI Taxonomy" id="2874970"/>
    <lineage>
        <taxon>Eukaryota</taxon>
        <taxon>Sar</taxon>
        <taxon>Stramenopiles</taxon>
        <taxon>Oomycota</taxon>
        <taxon>Peronosporomycetes</taxon>
        <taxon>Peronosporales</taxon>
        <taxon>Peronosporaceae</taxon>
        <taxon>Peronospora</taxon>
    </lineage>
</organism>
<sequence>MSNLTGRAKTWALGLKLHDPNVFESFEILKSRLKETFKPPRSEFRARSALLRRQQDKRARHAYAHHLRYLASGVTDNPVADHTPIDVFIYDLVDGLVETYMFREDFHTLEKRL</sequence>
<dbReference type="Pfam" id="PF03732">
    <property type="entry name" value="Retrotrans_gag"/>
    <property type="match status" value="1"/>
</dbReference>
<dbReference type="EMBL" id="CAKLBY020000086">
    <property type="protein sequence ID" value="CAK7925361.1"/>
    <property type="molecule type" value="Genomic_DNA"/>
</dbReference>
<gene>
    <name evidence="2" type="ORF">PM001_LOCUS10511</name>
</gene>
<comment type="caution">
    <text evidence="2">The sequence shown here is derived from an EMBL/GenBank/DDBJ whole genome shotgun (WGS) entry which is preliminary data.</text>
</comment>
<evidence type="ECO:0000313" key="2">
    <source>
        <dbReference type="EMBL" id="CAK7925361.1"/>
    </source>
</evidence>
<dbReference type="AlphaFoldDB" id="A0AAV1TUM1"/>
<proteinExistence type="predicted"/>
<accession>A0AAV1TUM1</accession>
<name>A0AAV1TUM1_9STRA</name>
<dbReference type="InterPro" id="IPR005162">
    <property type="entry name" value="Retrotrans_gag_dom"/>
</dbReference>